<organism evidence="1 2">
    <name type="scientific">Aldrovandia affinis</name>
    <dbReference type="NCBI Taxonomy" id="143900"/>
    <lineage>
        <taxon>Eukaryota</taxon>
        <taxon>Metazoa</taxon>
        <taxon>Chordata</taxon>
        <taxon>Craniata</taxon>
        <taxon>Vertebrata</taxon>
        <taxon>Euteleostomi</taxon>
        <taxon>Actinopterygii</taxon>
        <taxon>Neopterygii</taxon>
        <taxon>Teleostei</taxon>
        <taxon>Notacanthiformes</taxon>
        <taxon>Halosauridae</taxon>
        <taxon>Aldrovandia</taxon>
    </lineage>
</organism>
<dbReference type="EMBL" id="JAINUG010000047">
    <property type="protein sequence ID" value="KAJ8405628.1"/>
    <property type="molecule type" value="Genomic_DNA"/>
</dbReference>
<gene>
    <name evidence="1" type="ORF">AAFF_G00316080</name>
</gene>
<protein>
    <submittedName>
        <fullName evidence="1">Uncharacterized protein</fullName>
    </submittedName>
</protein>
<name>A0AAD7WQU2_9TELE</name>
<keyword evidence="2" id="KW-1185">Reference proteome</keyword>
<accession>A0AAD7WQU2</accession>
<evidence type="ECO:0000313" key="1">
    <source>
        <dbReference type="EMBL" id="KAJ8405628.1"/>
    </source>
</evidence>
<dbReference type="PANTHER" id="PTHR47331">
    <property type="entry name" value="PHD-TYPE DOMAIN-CONTAINING PROTEIN"/>
    <property type="match status" value="1"/>
</dbReference>
<dbReference type="AlphaFoldDB" id="A0AAD7WQU2"/>
<evidence type="ECO:0000313" key="2">
    <source>
        <dbReference type="Proteomes" id="UP001221898"/>
    </source>
</evidence>
<dbReference type="PANTHER" id="PTHR47331:SF5">
    <property type="entry name" value="RIBONUCLEASE H"/>
    <property type="match status" value="1"/>
</dbReference>
<reference evidence="1" key="1">
    <citation type="journal article" date="2023" name="Science">
        <title>Genome structures resolve the early diversification of teleost fishes.</title>
        <authorList>
            <person name="Parey E."/>
            <person name="Louis A."/>
            <person name="Montfort J."/>
            <person name="Bouchez O."/>
            <person name="Roques C."/>
            <person name="Iampietro C."/>
            <person name="Lluch J."/>
            <person name="Castinel A."/>
            <person name="Donnadieu C."/>
            <person name="Desvignes T."/>
            <person name="Floi Bucao C."/>
            <person name="Jouanno E."/>
            <person name="Wen M."/>
            <person name="Mejri S."/>
            <person name="Dirks R."/>
            <person name="Jansen H."/>
            <person name="Henkel C."/>
            <person name="Chen W.J."/>
            <person name="Zahm M."/>
            <person name="Cabau C."/>
            <person name="Klopp C."/>
            <person name="Thompson A.W."/>
            <person name="Robinson-Rechavi M."/>
            <person name="Braasch I."/>
            <person name="Lecointre G."/>
            <person name="Bobe J."/>
            <person name="Postlethwait J.H."/>
            <person name="Berthelot C."/>
            <person name="Roest Crollius H."/>
            <person name="Guiguen Y."/>
        </authorList>
    </citation>
    <scope>NUCLEOTIDE SEQUENCE</scope>
    <source>
        <strain evidence="1">NC1722</strain>
    </source>
</reference>
<sequence length="265" mass="29544">MGGSVFSKMRKFFTINSWSSWRFRSSCGQGTIGARNLTQGPNPHDHQHQGLPLKDNLSLNTKHQLHRTFKIKGAFTAEQLGLAEHTQPGASLQRKYKHLKGVLLQPLNRVRPLLLIGSDYPHLITPIQPVHLGPPGGPAVVNTKLGWTLQGPTKYGKGCVSSQCLLTSTLSPSAELFRQVEKLWQLDTLPYRSKKLITRSKQDQEAVNLLDAKMVRVDVDGVQRYATPLLRVKDMPRLQASKEAVLANLHSVERRLGKDPEKATV</sequence>
<proteinExistence type="predicted"/>
<comment type="caution">
    <text evidence="1">The sequence shown here is derived from an EMBL/GenBank/DDBJ whole genome shotgun (WGS) entry which is preliminary data.</text>
</comment>
<dbReference type="Proteomes" id="UP001221898">
    <property type="component" value="Unassembled WGS sequence"/>
</dbReference>